<evidence type="ECO:0000313" key="3">
    <source>
        <dbReference type="Proteomes" id="UP000078516"/>
    </source>
</evidence>
<dbReference type="Pfam" id="PF02230">
    <property type="entry name" value="Abhydrolase_2"/>
    <property type="match status" value="1"/>
</dbReference>
<dbReference type="InterPro" id="IPR003140">
    <property type="entry name" value="PLipase/COase/thioEstase"/>
</dbReference>
<dbReference type="AlphaFoldDB" id="A0A179ENX5"/>
<dbReference type="RefSeq" id="WP_067484767.1">
    <property type="nucleotide sequence ID" value="NZ_CP078552.1"/>
</dbReference>
<keyword evidence="3" id="KW-1185">Reference proteome</keyword>
<dbReference type="EMBL" id="LWMN01000016">
    <property type="protein sequence ID" value="OAQ54955.1"/>
    <property type="molecule type" value="Genomic_DNA"/>
</dbReference>
<dbReference type="Gene3D" id="3.40.50.1820">
    <property type="entry name" value="alpha/beta hydrolase"/>
    <property type="match status" value="1"/>
</dbReference>
<accession>A0A179ENX5</accession>
<proteinExistence type="predicted"/>
<sequence>MNYIFEQGTKNAAKFILLHGTGGDEHSLLELARFIDPDSSVLSFRGNIQENGMNRFFKRHGLNQFDLKNLEEETDNLLKQIKEISVEKNIPLEDWILLGYSNGANIATHLLLEREHGLSKGIFFHPMSLGVKNHSIDGKDKTVWLSYGNGDPIVSKESFDELANAFESNGSLTYVYSSNQGHELTMAELESAKAWVNNL</sequence>
<dbReference type="GO" id="GO:0016787">
    <property type="term" value="F:hydrolase activity"/>
    <property type="evidence" value="ECO:0007669"/>
    <property type="project" value="InterPro"/>
</dbReference>
<reference evidence="2 3" key="1">
    <citation type="submission" date="2016-04" db="EMBL/GenBank/DDBJ databases">
        <title>Draft genome of an Enterococcus thailandicus strain isolated from bovine feces.</title>
        <authorList>
            <person name="Beukers A.G."/>
            <person name="Zaheer R."/>
            <person name="Goji N."/>
            <person name="Cook S.R."/>
            <person name="Amoako K."/>
            <person name="Chaves A.V."/>
            <person name="Ward M.P."/>
            <person name="Mcallister T.A."/>
        </authorList>
    </citation>
    <scope>NUCLEOTIDE SEQUENCE [LARGE SCALE GENOMIC DNA]</scope>
    <source>
        <strain evidence="2 3">F0711D 46</strain>
    </source>
</reference>
<evidence type="ECO:0000259" key="1">
    <source>
        <dbReference type="Pfam" id="PF02230"/>
    </source>
</evidence>
<comment type="caution">
    <text evidence="2">The sequence shown here is derived from an EMBL/GenBank/DDBJ whole genome shotgun (WGS) entry which is preliminary data.</text>
</comment>
<protein>
    <submittedName>
        <fullName evidence="2">Phospholipase</fullName>
    </submittedName>
</protein>
<feature type="domain" description="Phospholipase/carboxylesterase/thioesterase" evidence="1">
    <location>
        <begin position="4"/>
        <end position="197"/>
    </location>
</feature>
<evidence type="ECO:0000313" key="2">
    <source>
        <dbReference type="EMBL" id="OAQ54955.1"/>
    </source>
</evidence>
<gene>
    <name evidence="2" type="ORF">A6E74_10140</name>
</gene>
<dbReference type="InterPro" id="IPR029058">
    <property type="entry name" value="AB_hydrolase_fold"/>
</dbReference>
<name>A0A179ENX5_ENTTH</name>
<dbReference type="SUPFAM" id="SSF53474">
    <property type="entry name" value="alpha/beta-Hydrolases"/>
    <property type="match status" value="1"/>
</dbReference>
<dbReference type="Proteomes" id="UP000078516">
    <property type="component" value="Unassembled WGS sequence"/>
</dbReference>
<organism evidence="2 3">
    <name type="scientific">Enterococcus thailandicus</name>
    <dbReference type="NCBI Taxonomy" id="417368"/>
    <lineage>
        <taxon>Bacteria</taxon>
        <taxon>Bacillati</taxon>
        <taxon>Bacillota</taxon>
        <taxon>Bacilli</taxon>
        <taxon>Lactobacillales</taxon>
        <taxon>Enterococcaceae</taxon>
        <taxon>Enterococcus</taxon>
    </lineage>
</organism>